<dbReference type="SUPFAM" id="SSF52540">
    <property type="entry name" value="P-loop containing nucleoside triphosphate hydrolases"/>
    <property type="match status" value="1"/>
</dbReference>
<evidence type="ECO:0000256" key="6">
    <source>
        <dbReference type="ARBA" id="ARBA00049117"/>
    </source>
</evidence>
<name>A0AA43Q5N0_9GAMM</name>
<dbReference type="Pfam" id="PF07683">
    <property type="entry name" value="CobW_C"/>
    <property type="match status" value="1"/>
</dbReference>
<evidence type="ECO:0000256" key="4">
    <source>
        <dbReference type="ARBA" id="ARBA00034320"/>
    </source>
</evidence>
<reference evidence="8" key="1">
    <citation type="submission" date="2023-01" db="EMBL/GenBank/DDBJ databases">
        <title>Biogeochemical cycle of methane in antarctic sediments.</title>
        <authorList>
            <person name="Roldan D.M."/>
            <person name="Menes R.J."/>
        </authorList>
    </citation>
    <scope>NUCLEOTIDE SEQUENCE [LARGE SCALE GENOMIC DNA]</scope>
    <source>
        <strain evidence="8">K-2018 MAG008</strain>
    </source>
</reference>
<dbReference type="EMBL" id="JAQSDF010000056">
    <property type="protein sequence ID" value="MDI1232070.1"/>
    <property type="molecule type" value="Genomic_DNA"/>
</dbReference>
<dbReference type="InterPro" id="IPR011629">
    <property type="entry name" value="CobW-like_C"/>
</dbReference>
<evidence type="ECO:0000256" key="2">
    <source>
        <dbReference type="ARBA" id="ARBA00022801"/>
    </source>
</evidence>
<dbReference type="Proteomes" id="UP001160519">
    <property type="component" value="Unassembled WGS sequence"/>
</dbReference>
<dbReference type="Gene3D" id="3.40.50.300">
    <property type="entry name" value="P-loop containing nucleotide triphosphate hydrolases"/>
    <property type="match status" value="1"/>
</dbReference>
<keyword evidence="1" id="KW-0547">Nucleotide-binding</keyword>
<dbReference type="GO" id="GO:0016787">
    <property type="term" value="F:hydrolase activity"/>
    <property type="evidence" value="ECO:0007669"/>
    <property type="project" value="UniProtKB-KW"/>
</dbReference>
<dbReference type="SMART" id="SM00833">
    <property type="entry name" value="CobW_C"/>
    <property type="match status" value="1"/>
</dbReference>
<evidence type="ECO:0000313" key="9">
    <source>
        <dbReference type="Proteomes" id="UP001160519"/>
    </source>
</evidence>
<comment type="catalytic activity">
    <reaction evidence="6">
        <text>GTP + H2O = GDP + phosphate + H(+)</text>
        <dbReference type="Rhea" id="RHEA:19669"/>
        <dbReference type="ChEBI" id="CHEBI:15377"/>
        <dbReference type="ChEBI" id="CHEBI:15378"/>
        <dbReference type="ChEBI" id="CHEBI:37565"/>
        <dbReference type="ChEBI" id="CHEBI:43474"/>
        <dbReference type="ChEBI" id="CHEBI:58189"/>
    </reaction>
    <physiologicalReaction direction="left-to-right" evidence="6">
        <dbReference type="Rhea" id="RHEA:19670"/>
    </physiologicalReaction>
</comment>
<keyword evidence="9" id="KW-1185">Reference proteome</keyword>
<dbReference type="InterPro" id="IPR027417">
    <property type="entry name" value="P-loop_NTPase"/>
</dbReference>
<dbReference type="Gene3D" id="3.30.1220.10">
    <property type="entry name" value="CobW-like, C-terminal domain"/>
    <property type="match status" value="1"/>
</dbReference>
<evidence type="ECO:0000259" key="7">
    <source>
        <dbReference type="SMART" id="SM00833"/>
    </source>
</evidence>
<keyword evidence="3" id="KW-0143">Chaperone</keyword>
<dbReference type="GO" id="GO:0000166">
    <property type="term" value="F:nucleotide binding"/>
    <property type="evidence" value="ECO:0007669"/>
    <property type="project" value="UniProtKB-KW"/>
</dbReference>
<dbReference type="PANTHER" id="PTHR13748:SF62">
    <property type="entry name" value="COBW DOMAIN-CONTAINING PROTEIN"/>
    <property type="match status" value="1"/>
</dbReference>
<evidence type="ECO:0000256" key="1">
    <source>
        <dbReference type="ARBA" id="ARBA00022741"/>
    </source>
</evidence>
<comment type="function">
    <text evidence="5">Zinc chaperone that directly transfers zinc cofactor to target proteins, thereby activating them. Zinc is transferred from the CXCC motif in the GTPase domain to the zinc binding site in target proteins in a process requiring GTP hydrolysis.</text>
</comment>
<comment type="similarity">
    <text evidence="4">Belongs to the SIMIBI class G3E GTPase family. ZNG1 subfamily.</text>
</comment>
<dbReference type="CDD" id="cd03112">
    <property type="entry name" value="CobW-like"/>
    <property type="match status" value="1"/>
</dbReference>
<evidence type="ECO:0000256" key="5">
    <source>
        <dbReference type="ARBA" id="ARBA00045658"/>
    </source>
</evidence>
<gene>
    <name evidence="8" type="ORF">PSU93_13055</name>
</gene>
<protein>
    <submittedName>
        <fullName evidence="8">GTP-binding protein</fullName>
    </submittedName>
</protein>
<keyword evidence="2" id="KW-0378">Hydrolase</keyword>
<sequence length="373" mass="40858">MEYQGMIPVTIVTGFLGSGKTTLLSSLIKSRQSRRLALLINEFGEISIDGMLINDSVGGDAHVRIHDFPYGLIAYGDDEHFIPTLQAIAERRANVDHVLIETSGLALPTAVMELLQSPELAGDFVLDATLAVVDTPLLLSDQFDRDLSIDSPQAAVADSVATLFEQQLEYADVVVLNKIDTLDEEALLQAEQRVRNRAPNVRFLELAYNAELDIRLALGLRLHQPTLTAINHRFTPLPGSDTPTLGSHVRLNGHTHSGLAGHSHGLATHKHFHEQDPGWLSFVLRSSEPQQAETIKQALIEVAKSEPLLRSKGFIKTDPDQSALVQAVRTRVAITTGAIKQSAQESELVFIGYHLNRNTVAILLSNLTGTVWK</sequence>
<evidence type="ECO:0000313" key="8">
    <source>
        <dbReference type="EMBL" id="MDI1232070.1"/>
    </source>
</evidence>
<dbReference type="AlphaFoldDB" id="A0AA43Q5N0"/>
<comment type="caution">
    <text evidence="8">The sequence shown here is derived from an EMBL/GenBank/DDBJ whole genome shotgun (WGS) entry which is preliminary data.</text>
</comment>
<organism evidence="8 9">
    <name type="scientific">Candidatus Methylobacter titanis</name>
    <dbReference type="NCBI Taxonomy" id="3053457"/>
    <lineage>
        <taxon>Bacteria</taxon>
        <taxon>Pseudomonadati</taxon>
        <taxon>Pseudomonadota</taxon>
        <taxon>Gammaproteobacteria</taxon>
        <taxon>Methylococcales</taxon>
        <taxon>Methylococcaceae</taxon>
        <taxon>Methylobacter</taxon>
    </lineage>
</organism>
<dbReference type="Pfam" id="PF02492">
    <property type="entry name" value="cobW"/>
    <property type="match status" value="1"/>
</dbReference>
<dbReference type="InterPro" id="IPR051316">
    <property type="entry name" value="Zinc-reg_GTPase_activator"/>
</dbReference>
<dbReference type="InterPro" id="IPR036627">
    <property type="entry name" value="CobW-likC_sf"/>
</dbReference>
<evidence type="ECO:0000256" key="3">
    <source>
        <dbReference type="ARBA" id="ARBA00023186"/>
    </source>
</evidence>
<dbReference type="SUPFAM" id="SSF90002">
    <property type="entry name" value="Hypothetical protein YjiA, C-terminal domain"/>
    <property type="match status" value="1"/>
</dbReference>
<accession>A0AA43Q5N0</accession>
<feature type="domain" description="CobW C-terminal" evidence="7">
    <location>
        <begin position="279"/>
        <end position="368"/>
    </location>
</feature>
<proteinExistence type="inferred from homology"/>
<dbReference type="PANTHER" id="PTHR13748">
    <property type="entry name" value="COBW-RELATED"/>
    <property type="match status" value="1"/>
</dbReference>
<dbReference type="InterPro" id="IPR003495">
    <property type="entry name" value="CobW/HypB/UreG_nucleotide-bd"/>
</dbReference>
<dbReference type="GO" id="GO:0005737">
    <property type="term" value="C:cytoplasm"/>
    <property type="evidence" value="ECO:0007669"/>
    <property type="project" value="TreeGrafter"/>
</dbReference>